<evidence type="ECO:0000256" key="1">
    <source>
        <dbReference type="SAM" id="MobiDB-lite"/>
    </source>
</evidence>
<gene>
    <name evidence="2" type="ORF">SAMN04487969_11949</name>
</gene>
<dbReference type="NCBIfam" id="TIGR01637">
    <property type="entry name" value="phage_arpU"/>
    <property type="match status" value="1"/>
</dbReference>
<proteinExistence type="predicted"/>
<dbReference type="AlphaFoldDB" id="A0A1I2H0K5"/>
<reference evidence="3" key="1">
    <citation type="submission" date="2016-10" db="EMBL/GenBank/DDBJ databases">
        <authorList>
            <person name="Varghese N."/>
            <person name="Submissions S."/>
        </authorList>
    </citation>
    <scope>NUCLEOTIDE SEQUENCE [LARGE SCALE GENOMIC DNA]</scope>
    <source>
        <strain evidence="3">CGMCC 1.10223</strain>
    </source>
</reference>
<accession>A0A1I2H0K5</accession>
<organism evidence="2 3">
    <name type="scientific">Paenibacillus algorifonticola</name>
    <dbReference type="NCBI Taxonomy" id="684063"/>
    <lineage>
        <taxon>Bacteria</taxon>
        <taxon>Bacillati</taxon>
        <taxon>Bacillota</taxon>
        <taxon>Bacilli</taxon>
        <taxon>Bacillales</taxon>
        <taxon>Paenibacillaceae</taxon>
        <taxon>Paenibacillus</taxon>
    </lineage>
</organism>
<dbReference type="EMBL" id="FONN01000019">
    <property type="protein sequence ID" value="SFF22829.1"/>
    <property type="molecule type" value="Genomic_DNA"/>
</dbReference>
<sequence length="144" mass="17150">MTQLQFPWEIDREATREAVEQRLESARLFAQLGFIRRETKMTSSPEPRFHGATNVTSSPVEDTATYNVDTEQRLEKECEQVQQVISRLGKLERQLIQKRYMEDGETFDYNVYSELHLSERKYYRIKSNAIYKLAFALRLERYVD</sequence>
<feature type="region of interest" description="Disordered" evidence="1">
    <location>
        <begin position="41"/>
        <end position="60"/>
    </location>
</feature>
<dbReference type="RefSeq" id="WP_046233691.1">
    <property type="nucleotide sequence ID" value="NZ_FONN01000019.1"/>
</dbReference>
<dbReference type="InterPro" id="IPR006524">
    <property type="entry name" value="ArpU-like"/>
</dbReference>
<protein>
    <submittedName>
        <fullName evidence="2">Phage transcriptional activator, RinA family/phage transcriptional regulator, ArpU family</fullName>
    </submittedName>
</protein>
<dbReference type="NCBIfam" id="TIGR01636">
    <property type="entry name" value="phage_rinA"/>
    <property type="match status" value="1"/>
</dbReference>
<name>A0A1I2H0K5_9BACL</name>
<dbReference type="Proteomes" id="UP000183410">
    <property type="component" value="Unassembled WGS sequence"/>
</dbReference>
<keyword evidence="3" id="KW-1185">Reference proteome</keyword>
<evidence type="ECO:0000313" key="3">
    <source>
        <dbReference type="Proteomes" id="UP000183410"/>
    </source>
</evidence>
<dbReference type="OrthoDB" id="1797434at2"/>
<dbReference type="InterPro" id="IPR006523">
    <property type="entry name" value="RinA"/>
</dbReference>
<evidence type="ECO:0000313" key="2">
    <source>
        <dbReference type="EMBL" id="SFF22829.1"/>
    </source>
</evidence>